<proteinExistence type="predicted"/>
<reference evidence="2" key="1">
    <citation type="submission" date="2022-12" db="EMBL/GenBank/DDBJ databases">
        <authorList>
            <person name="Alioto T."/>
            <person name="Alioto T."/>
            <person name="Gomez Garrido J."/>
        </authorList>
    </citation>
    <scope>NUCLEOTIDE SEQUENCE</scope>
</reference>
<organism evidence="2 3">
    <name type="scientific">Podarcis lilfordi</name>
    <name type="common">Lilford's wall lizard</name>
    <dbReference type="NCBI Taxonomy" id="74358"/>
    <lineage>
        <taxon>Eukaryota</taxon>
        <taxon>Metazoa</taxon>
        <taxon>Chordata</taxon>
        <taxon>Craniata</taxon>
        <taxon>Vertebrata</taxon>
        <taxon>Euteleostomi</taxon>
        <taxon>Lepidosauria</taxon>
        <taxon>Squamata</taxon>
        <taxon>Bifurcata</taxon>
        <taxon>Unidentata</taxon>
        <taxon>Episquamata</taxon>
        <taxon>Laterata</taxon>
        <taxon>Lacertibaenia</taxon>
        <taxon>Lacertidae</taxon>
        <taxon>Podarcis</taxon>
    </lineage>
</organism>
<evidence type="ECO:0000256" key="1">
    <source>
        <dbReference type="SAM" id="MobiDB-lite"/>
    </source>
</evidence>
<accession>A0AA35P8H2</accession>
<sequence>MDASIFIVKFHVGKIMWKARREKKKKNWERRTCTHSKCQPDEIKMSCATDYRYTAYQDKSEQRFDNKPSGMDFAGTGEQRRHL</sequence>
<protein>
    <submittedName>
        <fullName evidence="2">Uncharacterized protein</fullName>
    </submittedName>
</protein>
<feature type="region of interest" description="Disordered" evidence="1">
    <location>
        <begin position="60"/>
        <end position="83"/>
    </location>
</feature>
<dbReference type="AlphaFoldDB" id="A0AA35P8H2"/>
<evidence type="ECO:0000313" key="3">
    <source>
        <dbReference type="Proteomes" id="UP001178461"/>
    </source>
</evidence>
<gene>
    <name evidence="2" type="ORF">PODLI_1B021981</name>
</gene>
<name>A0AA35P8H2_9SAUR</name>
<keyword evidence="3" id="KW-1185">Reference proteome</keyword>
<dbReference type="Proteomes" id="UP001178461">
    <property type="component" value="Chromosome 7"/>
</dbReference>
<evidence type="ECO:0000313" key="2">
    <source>
        <dbReference type="EMBL" id="CAI5778914.1"/>
    </source>
</evidence>
<dbReference type="EMBL" id="OX395132">
    <property type="protein sequence ID" value="CAI5778914.1"/>
    <property type="molecule type" value="Genomic_DNA"/>
</dbReference>